<evidence type="ECO:0000313" key="2">
    <source>
        <dbReference type="EMBL" id="KAK6269221.1"/>
    </source>
</evidence>
<feature type="signal peptide" evidence="1">
    <location>
        <begin position="1"/>
        <end position="19"/>
    </location>
</feature>
<dbReference type="Proteomes" id="UP001356427">
    <property type="component" value="Unassembled WGS sequence"/>
</dbReference>
<reference evidence="2 3" key="1">
    <citation type="submission" date="2021-04" db="EMBL/GenBank/DDBJ databases">
        <authorList>
            <person name="De Guttry C."/>
            <person name="Zahm M."/>
            <person name="Klopp C."/>
            <person name="Cabau C."/>
            <person name="Louis A."/>
            <person name="Berthelot C."/>
            <person name="Parey E."/>
            <person name="Roest Crollius H."/>
            <person name="Montfort J."/>
            <person name="Robinson-Rechavi M."/>
            <person name="Bucao C."/>
            <person name="Bouchez O."/>
            <person name="Gislard M."/>
            <person name="Lluch J."/>
            <person name="Milhes M."/>
            <person name="Lampietro C."/>
            <person name="Lopez Roques C."/>
            <person name="Donnadieu C."/>
            <person name="Braasch I."/>
            <person name="Desvignes T."/>
            <person name="Postlethwait J."/>
            <person name="Bobe J."/>
            <person name="Wedekind C."/>
            <person name="Guiguen Y."/>
        </authorList>
    </citation>
    <scope>NUCLEOTIDE SEQUENCE [LARGE SCALE GENOMIC DNA]</scope>
    <source>
        <strain evidence="2">Cs_M1</strain>
        <tissue evidence="2">Blood</tissue>
    </source>
</reference>
<evidence type="ECO:0000313" key="3">
    <source>
        <dbReference type="Proteomes" id="UP001356427"/>
    </source>
</evidence>
<keyword evidence="1" id="KW-0732">Signal</keyword>
<name>A0AAN8KI80_9TELE</name>
<keyword evidence="3" id="KW-1185">Reference proteome</keyword>
<feature type="chain" id="PRO_5042968848" evidence="1">
    <location>
        <begin position="20"/>
        <end position="72"/>
    </location>
</feature>
<organism evidence="2 3">
    <name type="scientific">Coregonus suidteri</name>
    <dbReference type="NCBI Taxonomy" id="861788"/>
    <lineage>
        <taxon>Eukaryota</taxon>
        <taxon>Metazoa</taxon>
        <taxon>Chordata</taxon>
        <taxon>Craniata</taxon>
        <taxon>Vertebrata</taxon>
        <taxon>Euteleostomi</taxon>
        <taxon>Actinopterygii</taxon>
        <taxon>Neopterygii</taxon>
        <taxon>Teleostei</taxon>
        <taxon>Protacanthopterygii</taxon>
        <taxon>Salmoniformes</taxon>
        <taxon>Salmonidae</taxon>
        <taxon>Coregoninae</taxon>
        <taxon>Coregonus</taxon>
    </lineage>
</organism>
<proteinExistence type="predicted"/>
<comment type="caution">
    <text evidence="2">The sequence shown here is derived from an EMBL/GenBank/DDBJ whole genome shotgun (WGS) entry which is preliminary data.</text>
</comment>
<dbReference type="AlphaFoldDB" id="A0AAN8KI80"/>
<accession>A0AAN8KI80</accession>
<gene>
    <name evidence="2" type="ORF">J4Q44_G00394610</name>
</gene>
<dbReference type="EMBL" id="JAGTTL010003873">
    <property type="protein sequence ID" value="KAK6269221.1"/>
    <property type="molecule type" value="Genomic_DNA"/>
</dbReference>
<protein>
    <submittedName>
        <fullName evidence="2">Uncharacterized protein</fullName>
    </submittedName>
</protein>
<sequence length="72" mass="7757">MKPIVVALLLLHTSASSSSTSSSSPGAAGMLKPLFQYIDDHQNQFVQRLTEWVAVQSNSGDHTVTQEKLKGS</sequence>
<evidence type="ECO:0000256" key="1">
    <source>
        <dbReference type="SAM" id="SignalP"/>
    </source>
</evidence>